<proteinExistence type="inferred from homology"/>
<dbReference type="SUPFAM" id="SSF88659">
    <property type="entry name" value="Sigma3 and sigma4 domains of RNA polymerase sigma factors"/>
    <property type="match status" value="1"/>
</dbReference>
<keyword evidence="2" id="KW-0805">Transcription regulation</keyword>
<dbReference type="PANTHER" id="PTHR43133">
    <property type="entry name" value="RNA POLYMERASE ECF-TYPE SIGMA FACTO"/>
    <property type="match status" value="1"/>
</dbReference>
<evidence type="ECO:0000256" key="2">
    <source>
        <dbReference type="ARBA" id="ARBA00023015"/>
    </source>
</evidence>
<feature type="compositionally biased region" description="Polar residues" evidence="5">
    <location>
        <begin position="272"/>
        <end position="296"/>
    </location>
</feature>
<dbReference type="EMBL" id="CP059732">
    <property type="protein sequence ID" value="QMW04168.1"/>
    <property type="molecule type" value="Genomic_DNA"/>
</dbReference>
<dbReference type="InterPro" id="IPR039425">
    <property type="entry name" value="RNA_pol_sigma-70-like"/>
</dbReference>
<dbReference type="InterPro" id="IPR014284">
    <property type="entry name" value="RNA_pol_sigma-70_dom"/>
</dbReference>
<feature type="compositionally biased region" description="Polar residues" evidence="5">
    <location>
        <begin position="325"/>
        <end position="336"/>
    </location>
</feature>
<dbReference type="InterPro" id="IPR013325">
    <property type="entry name" value="RNA_pol_sigma_r2"/>
</dbReference>
<dbReference type="InterPro" id="IPR013324">
    <property type="entry name" value="RNA_pol_sigma_r3/r4-like"/>
</dbReference>
<organism evidence="8 9">
    <name type="scientific">Spirosoma foliorum</name>
    <dbReference type="NCBI Taxonomy" id="2710596"/>
    <lineage>
        <taxon>Bacteria</taxon>
        <taxon>Pseudomonadati</taxon>
        <taxon>Bacteroidota</taxon>
        <taxon>Cytophagia</taxon>
        <taxon>Cytophagales</taxon>
        <taxon>Cytophagaceae</taxon>
        <taxon>Spirosoma</taxon>
    </lineage>
</organism>
<dbReference type="InterPro" id="IPR036388">
    <property type="entry name" value="WH-like_DNA-bd_sf"/>
</dbReference>
<dbReference type="CDD" id="cd06171">
    <property type="entry name" value="Sigma70_r4"/>
    <property type="match status" value="1"/>
</dbReference>
<accession>A0A7G5GZ76</accession>
<dbReference type="Pfam" id="PF04542">
    <property type="entry name" value="Sigma70_r2"/>
    <property type="match status" value="1"/>
</dbReference>
<dbReference type="GO" id="GO:0003677">
    <property type="term" value="F:DNA binding"/>
    <property type="evidence" value="ECO:0007669"/>
    <property type="project" value="InterPro"/>
</dbReference>
<protein>
    <submittedName>
        <fullName evidence="8">Sigma-70 family RNA polymerase sigma factor</fullName>
    </submittedName>
</protein>
<evidence type="ECO:0000256" key="1">
    <source>
        <dbReference type="ARBA" id="ARBA00010641"/>
    </source>
</evidence>
<dbReference type="InterPro" id="IPR007627">
    <property type="entry name" value="RNA_pol_sigma70_r2"/>
</dbReference>
<evidence type="ECO:0000259" key="6">
    <source>
        <dbReference type="Pfam" id="PF04542"/>
    </source>
</evidence>
<dbReference type="InterPro" id="IPR013249">
    <property type="entry name" value="RNA_pol_sigma70_r4_t2"/>
</dbReference>
<evidence type="ECO:0000256" key="4">
    <source>
        <dbReference type="ARBA" id="ARBA00023163"/>
    </source>
</evidence>
<feature type="domain" description="RNA polymerase sigma factor 70 region 4 type 2" evidence="7">
    <location>
        <begin position="125"/>
        <end position="177"/>
    </location>
</feature>
<keyword evidence="4" id="KW-0804">Transcription</keyword>
<evidence type="ECO:0000313" key="8">
    <source>
        <dbReference type="EMBL" id="QMW04168.1"/>
    </source>
</evidence>
<dbReference type="SUPFAM" id="SSF88946">
    <property type="entry name" value="Sigma2 domain of RNA polymerase sigma factors"/>
    <property type="match status" value="1"/>
</dbReference>
<sequence>MVAELLDCTPQEQEWLEGCRRASPKAQKKVFERYYGLVYGTCIRYLSSKEMAQEALNDCFLKLFYQLESACRYPEYFRRWLRRLAVYTAVDAYRKEKQYLTDISIDDQAIEIGIPETLSDNLQAEQIIALLAQLPDLWRLTFNLYEIEGYSHEEIAHLLAIPMSSSRVYLTRAKQRLRELLREEGSVRTAMPIYYVPTATHSGDPDWRHFRERLDSYEPMPDGDAWQRFERVQQRQHQHRRWQTAKLIVLVAVGVVCEKSQAPGHFWPKSQVRVTSSTTRLPSSSAGVNSPTTTYYKQGAKTDQTAVAMHDQPGEEHHPVDSKENSLSSISNQTPSFDLEKSSRERPKDSIASTNGTTSSVNRRLPESLADPEATAFIEKRIARKVTATGRNTRPNRAKAPVVSSTESGGRFRQMNNRGASKNRLTKQSRFYASSYQPTATNQTAIYSLVFTETDEKAAELITINERFLLPINKLLAKPFLHNRIPTNQAVVVRALSIERPQLVASKHSINVGVLGGVQAVYTPTMNQSFGVTGGIWADWQLNRKLVIEMGLSIARPQLMQAGNGLITQDSLNRRELVQQTYQWWTMTLPLTIRYRIVETKRVSWWGALGVSSGLTFGETQRSDYRLTSFTSNPTDSSHHASSSTDQVIQFKSTSVLLQPFRWLTVSSGVRLLTVGKQEWWMEPYFSYPIGVTTSESLRVSMAGIRLRLRLLKLN</sequence>
<dbReference type="Pfam" id="PF08281">
    <property type="entry name" value="Sigma70_r4_2"/>
    <property type="match status" value="1"/>
</dbReference>
<feature type="region of interest" description="Disordered" evidence="5">
    <location>
        <begin position="271"/>
        <end position="296"/>
    </location>
</feature>
<name>A0A7G5GZ76_9BACT</name>
<feature type="compositionally biased region" description="Polar residues" evidence="5">
    <location>
        <begin position="403"/>
        <end position="416"/>
    </location>
</feature>
<evidence type="ECO:0000256" key="5">
    <source>
        <dbReference type="SAM" id="MobiDB-lite"/>
    </source>
</evidence>
<keyword evidence="3" id="KW-0731">Sigma factor</keyword>
<feature type="region of interest" description="Disordered" evidence="5">
    <location>
        <begin position="386"/>
        <end position="416"/>
    </location>
</feature>
<dbReference type="Gene3D" id="1.10.10.10">
    <property type="entry name" value="Winged helix-like DNA-binding domain superfamily/Winged helix DNA-binding domain"/>
    <property type="match status" value="1"/>
</dbReference>
<evidence type="ECO:0000256" key="3">
    <source>
        <dbReference type="ARBA" id="ARBA00023082"/>
    </source>
</evidence>
<dbReference type="RefSeq" id="WP_182461423.1">
    <property type="nucleotide sequence ID" value="NZ_CP059732.1"/>
</dbReference>
<comment type="similarity">
    <text evidence="1">Belongs to the sigma-70 factor family. ECF subfamily.</text>
</comment>
<dbReference type="GO" id="GO:0006352">
    <property type="term" value="P:DNA-templated transcription initiation"/>
    <property type="evidence" value="ECO:0007669"/>
    <property type="project" value="InterPro"/>
</dbReference>
<feature type="compositionally biased region" description="Basic and acidic residues" evidence="5">
    <location>
        <begin position="312"/>
        <end position="324"/>
    </location>
</feature>
<evidence type="ECO:0000259" key="7">
    <source>
        <dbReference type="Pfam" id="PF08281"/>
    </source>
</evidence>
<dbReference type="PANTHER" id="PTHR43133:SF46">
    <property type="entry name" value="RNA POLYMERASE SIGMA-70 FACTOR ECF SUBFAMILY"/>
    <property type="match status" value="1"/>
</dbReference>
<keyword evidence="9" id="KW-1185">Reference proteome</keyword>
<dbReference type="Proteomes" id="UP000515369">
    <property type="component" value="Chromosome"/>
</dbReference>
<feature type="compositionally biased region" description="Polar residues" evidence="5">
    <location>
        <begin position="351"/>
        <end position="362"/>
    </location>
</feature>
<feature type="region of interest" description="Disordered" evidence="5">
    <location>
        <begin position="309"/>
        <end position="368"/>
    </location>
</feature>
<evidence type="ECO:0000313" key="9">
    <source>
        <dbReference type="Proteomes" id="UP000515369"/>
    </source>
</evidence>
<gene>
    <name evidence="8" type="ORF">H3H32_04205</name>
</gene>
<dbReference type="AlphaFoldDB" id="A0A7G5GZ76"/>
<feature type="domain" description="RNA polymerase sigma-70 region 2" evidence="6">
    <location>
        <begin position="31"/>
        <end position="97"/>
    </location>
</feature>
<dbReference type="GO" id="GO:0016987">
    <property type="term" value="F:sigma factor activity"/>
    <property type="evidence" value="ECO:0007669"/>
    <property type="project" value="UniProtKB-KW"/>
</dbReference>
<dbReference type="Gene3D" id="1.10.1740.10">
    <property type="match status" value="1"/>
</dbReference>
<dbReference type="KEGG" id="sfol:H3H32_04205"/>
<reference evidence="8 9" key="1">
    <citation type="submission" date="2020-07" db="EMBL/GenBank/DDBJ databases">
        <title>Spirosoma foliorum sp. nov., isolated from the leaves on the Nejang mountain Korea, Republic of.</title>
        <authorList>
            <person name="Ho H."/>
            <person name="Lee Y.-J."/>
            <person name="Nurcahyanto D.-A."/>
            <person name="Kim S.-G."/>
        </authorList>
    </citation>
    <scope>NUCLEOTIDE SEQUENCE [LARGE SCALE GENOMIC DNA]</scope>
    <source>
        <strain evidence="8 9">PL0136</strain>
    </source>
</reference>
<dbReference type="NCBIfam" id="TIGR02937">
    <property type="entry name" value="sigma70-ECF"/>
    <property type="match status" value="1"/>
</dbReference>
<feature type="compositionally biased region" description="Basic and acidic residues" evidence="5">
    <location>
        <begin position="338"/>
        <end position="349"/>
    </location>
</feature>